<dbReference type="RefSeq" id="WP_172235687.1">
    <property type="nucleotide sequence ID" value="NZ_JABFDP010000003.1"/>
</dbReference>
<comment type="caution">
    <text evidence="2">The sequence shown here is derived from an EMBL/GenBank/DDBJ whole genome shotgun (WGS) entry which is preliminary data.</text>
</comment>
<dbReference type="Pfam" id="PF11684">
    <property type="entry name" value="DUF3280"/>
    <property type="match status" value="2"/>
</dbReference>
<evidence type="ECO:0000313" key="2">
    <source>
        <dbReference type="EMBL" id="MBR1137293.1"/>
    </source>
</evidence>
<keyword evidence="3" id="KW-1185">Reference proteome</keyword>
<organism evidence="2 3">
    <name type="scientific">Bradyrhizobium denitrificans</name>
    <dbReference type="NCBI Taxonomy" id="2734912"/>
    <lineage>
        <taxon>Bacteria</taxon>
        <taxon>Pseudomonadati</taxon>
        <taxon>Pseudomonadota</taxon>
        <taxon>Alphaproteobacteria</taxon>
        <taxon>Hyphomicrobiales</taxon>
        <taxon>Nitrobacteraceae</taxon>
        <taxon>Bradyrhizobium</taxon>
    </lineage>
</organism>
<evidence type="ECO:0000256" key="1">
    <source>
        <dbReference type="SAM" id="SignalP"/>
    </source>
</evidence>
<protein>
    <submittedName>
        <fullName evidence="2">DUF2380 domain-containing protein</fullName>
    </submittedName>
</protein>
<name>A0ABS5G7J9_9BRAD</name>
<keyword evidence="1" id="KW-0732">Signal</keyword>
<evidence type="ECO:0000313" key="3">
    <source>
        <dbReference type="Proteomes" id="UP001314635"/>
    </source>
</evidence>
<sequence>MSHRRSVHCLFLALLVVAGPLRSAAASDPVPAVMVDDFSYLDTSGEPIDQTAAHQRRLQAFVAALKHDVATDQRLRLVSPSCGAACPAADAPPAARLQMAAAAGAGIVITGGVQKLSTLVQWARVAAIDVASSRVLFDKLFTFRGDNDEAWERAETFVSRQMREALVTPAPVRLALLPFELDATSAGAALGETEADHKELQAATDAVRQVLEQSGRYRLVDAAAGIKPGQGLRACDDCEARIARELGAQQSLLGIIRRIGRTEYIVGFRVRQADDGALVLAGDSGLRLGANYSWSRGAVRVIREQLLGSGDSER</sequence>
<feature type="signal peptide" evidence="1">
    <location>
        <begin position="1"/>
        <end position="25"/>
    </location>
</feature>
<reference evidence="3" key="1">
    <citation type="journal article" date="2021" name="ISME J.">
        <title>Evolutionary origin and ecological implication of a unique nif island in free-living Bradyrhizobium lineages.</title>
        <authorList>
            <person name="Tao J."/>
        </authorList>
    </citation>
    <scope>NUCLEOTIDE SEQUENCE [LARGE SCALE GENOMIC DNA]</scope>
    <source>
        <strain evidence="3">SZCCT0094</strain>
    </source>
</reference>
<feature type="chain" id="PRO_5045836018" evidence="1">
    <location>
        <begin position="26"/>
        <end position="314"/>
    </location>
</feature>
<dbReference type="Proteomes" id="UP001314635">
    <property type="component" value="Unassembled WGS sequence"/>
</dbReference>
<gene>
    <name evidence="2" type="ORF">JQ619_16080</name>
</gene>
<proteinExistence type="predicted"/>
<dbReference type="InterPro" id="IPR021698">
    <property type="entry name" value="DUF3280"/>
</dbReference>
<dbReference type="EMBL" id="JAFCLK010000014">
    <property type="protein sequence ID" value="MBR1137293.1"/>
    <property type="molecule type" value="Genomic_DNA"/>
</dbReference>
<accession>A0ABS5G7J9</accession>